<feature type="transmembrane region" description="Helical" evidence="10">
    <location>
        <begin position="42"/>
        <end position="61"/>
    </location>
</feature>
<dbReference type="AlphaFoldDB" id="A0A845PTM2"/>
<evidence type="ECO:0000256" key="7">
    <source>
        <dbReference type="ARBA" id="ARBA00022692"/>
    </source>
</evidence>
<dbReference type="Pfam" id="PF04973">
    <property type="entry name" value="NMN_transporter"/>
    <property type="match status" value="1"/>
</dbReference>
<dbReference type="RefSeq" id="WP_166519277.1">
    <property type="nucleotide sequence ID" value="NZ_JAAABJ010000491.1"/>
</dbReference>
<evidence type="ECO:0000256" key="6">
    <source>
        <dbReference type="ARBA" id="ARBA00022475"/>
    </source>
</evidence>
<proteinExistence type="inferred from homology"/>
<dbReference type="NCBIfam" id="TIGR01528">
    <property type="entry name" value="NMN_trans_PnuC"/>
    <property type="match status" value="1"/>
</dbReference>
<gene>
    <name evidence="11" type="ORF">GNY06_06245</name>
</gene>
<dbReference type="EMBL" id="JAAABJ010000491">
    <property type="protein sequence ID" value="NAW50985.1"/>
    <property type="molecule type" value="Genomic_DNA"/>
</dbReference>
<comment type="function">
    <text evidence="1">Required for nicotinamide riboside transport across the inner membrane.</text>
</comment>
<evidence type="ECO:0000256" key="1">
    <source>
        <dbReference type="ARBA" id="ARBA00002672"/>
    </source>
</evidence>
<keyword evidence="7 10" id="KW-0812">Transmembrane</keyword>
<feature type="transmembrane region" description="Helical" evidence="10">
    <location>
        <begin position="67"/>
        <end position="84"/>
    </location>
</feature>
<name>A0A845PTM2_9FLAO</name>
<evidence type="ECO:0000256" key="5">
    <source>
        <dbReference type="ARBA" id="ARBA00022448"/>
    </source>
</evidence>
<evidence type="ECO:0000313" key="12">
    <source>
        <dbReference type="Proteomes" id="UP000553459"/>
    </source>
</evidence>
<sequence length="222" mass="26195">MDLIKHLIAPYLNYSWQQISLESTAALFGLLSVFFSAKKNIWVYPTGIISTCIYVYILYHFGLWGDMLINIYYTSISIYGWVKWAKSTEDRIHVKVSRATRKDWLVCSILFTFSILLVSLIYYYKPYINNNFSMIGIVLDLSHLDKANYMDIFTTSLFLIAMWLMAEKKIENWWFWIIADVISIPMMVYKDLNITAIQYLIFTIICIIGYINWKKSIQNTIK</sequence>
<dbReference type="Proteomes" id="UP000553459">
    <property type="component" value="Unassembled WGS sequence"/>
</dbReference>
<evidence type="ECO:0000256" key="9">
    <source>
        <dbReference type="ARBA" id="ARBA00023136"/>
    </source>
</evidence>
<feature type="transmembrane region" description="Helical" evidence="10">
    <location>
        <begin position="173"/>
        <end position="190"/>
    </location>
</feature>
<keyword evidence="6" id="KW-1003">Cell membrane</keyword>
<keyword evidence="5" id="KW-0813">Transport</keyword>
<evidence type="ECO:0000256" key="8">
    <source>
        <dbReference type="ARBA" id="ARBA00022989"/>
    </source>
</evidence>
<dbReference type="GO" id="GO:0034257">
    <property type="term" value="F:nicotinamide riboside transmembrane transporter activity"/>
    <property type="evidence" value="ECO:0007669"/>
    <property type="project" value="InterPro"/>
</dbReference>
<feature type="transmembrane region" description="Helical" evidence="10">
    <location>
        <begin position="196"/>
        <end position="213"/>
    </location>
</feature>
<feature type="transmembrane region" description="Helical" evidence="10">
    <location>
        <begin position="149"/>
        <end position="166"/>
    </location>
</feature>
<evidence type="ECO:0000256" key="10">
    <source>
        <dbReference type="SAM" id="Phobius"/>
    </source>
</evidence>
<reference evidence="11 12" key="1">
    <citation type="submission" date="2019-11" db="EMBL/GenBank/DDBJ databases">
        <title>Characterization of Elizabethkingia argenteiflava sp. nov., isolated from inner surface of Soybean Pods.</title>
        <authorList>
            <person name="Mo S."/>
        </authorList>
    </citation>
    <scope>NUCLEOTIDE SEQUENCE [LARGE SCALE GENOMIC DNA]</scope>
    <source>
        <strain evidence="11 12">YB22</strain>
    </source>
</reference>
<protein>
    <recommendedName>
        <fullName evidence="4">Nicotinamide riboside transporter PnuC</fullName>
    </recommendedName>
</protein>
<feature type="transmembrane region" description="Helical" evidence="10">
    <location>
        <begin position="15"/>
        <end position="35"/>
    </location>
</feature>
<dbReference type="GO" id="GO:0005886">
    <property type="term" value="C:plasma membrane"/>
    <property type="evidence" value="ECO:0007669"/>
    <property type="project" value="UniProtKB-SubCell"/>
</dbReference>
<keyword evidence="9 10" id="KW-0472">Membrane</keyword>
<dbReference type="InterPro" id="IPR006419">
    <property type="entry name" value="NMN_transpt_PnuC"/>
</dbReference>
<feature type="transmembrane region" description="Helical" evidence="10">
    <location>
        <begin position="104"/>
        <end position="124"/>
    </location>
</feature>
<keyword evidence="12" id="KW-1185">Reference proteome</keyword>
<comment type="subcellular location">
    <subcellularLocation>
        <location evidence="2">Cell membrane</location>
        <topology evidence="2">Multi-pass membrane protein</topology>
    </subcellularLocation>
</comment>
<comment type="caution">
    <text evidence="11">The sequence shown here is derived from an EMBL/GenBank/DDBJ whole genome shotgun (WGS) entry which is preliminary data.</text>
</comment>
<dbReference type="PANTHER" id="PTHR36122">
    <property type="entry name" value="NICOTINAMIDE RIBOSIDE TRANSPORTER PNUC"/>
    <property type="match status" value="1"/>
</dbReference>
<keyword evidence="8 10" id="KW-1133">Transmembrane helix</keyword>
<evidence type="ECO:0000313" key="11">
    <source>
        <dbReference type="EMBL" id="NAW50985.1"/>
    </source>
</evidence>
<comment type="similarity">
    <text evidence="3">Belongs to the nicotinamide ribonucleoside (NR) uptake permease (TC 4.B.1) family.</text>
</comment>
<evidence type="ECO:0000256" key="2">
    <source>
        <dbReference type="ARBA" id="ARBA00004651"/>
    </source>
</evidence>
<accession>A0A845PTM2</accession>
<organism evidence="11 12">
    <name type="scientific">Elizabethkingia argenteiflava</name>
    <dbReference type="NCBI Taxonomy" id="2681556"/>
    <lineage>
        <taxon>Bacteria</taxon>
        <taxon>Pseudomonadati</taxon>
        <taxon>Bacteroidota</taxon>
        <taxon>Flavobacteriia</taxon>
        <taxon>Flavobacteriales</taxon>
        <taxon>Weeksellaceae</taxon>
        <taxon>Elizabethkingia</taxon>
    </lineage>
</organism>
<evidence type="ECO:0000256" key="4">
    <source>
        <dbReference type="ARBA" id="ARBA00017522"/>
    </source>
</evidence>
<dbReference type="PANTHER" id="PTHR36122:SF2">
    <property type="entry name" value="NICOTINAMIDE RIBOSIDE TRANSPORTER PNUC"/>
    <property type="match status" value="1"/>
</dbReference>
<evidence type="ECO:0000256" key="3">
    <source>
        <dbReference type="ARBA" id="ARBA00006669"/>
    </source>
</evidence>